<dbReference type="PANTHER" id="PTHR34001">
    <property type="entry name" value="BLL7405 PROTEIN"/>
    <property type="match status" value="1"/>
</dbReference>
<evidence type="ECO:0000259" key="6">
    <source>
        <dbReference type="Pfam" id="PF13505"/>
    </source>
</evidence>
<keyword evidence="3" id="KW-0472">Membrane</keyword>
<dbReference type="PANTHER" id="PTHR34001:SF3">
    <property type="entry name" value="BLL7405 PROTEIN"/>
    <property type="match status" value="1"/>
</dbReference>
<keyword evidence="2 5" id="KW-0732">Signal</keyword>
<evidence type="ECO:0000256" key="5">
    <source>
        <dbReference type="SAM" id="SignalP"/>
    </source>
</evidence>
<evidence type="ECO:0000256" key="4">
    <source>
        <dbReference type="ARBA" id="ARBA00038306"/>
    </source>
</evidence>
<sequence>MKTVATITAATLAVAIAAPAAAQDIVDTPLGPRIELRVGWDRVDVVTEVRDGTERSETSAGDSGITYGGEVGYDMVLSRASVLGVYAGLSKSTLETCDDLSFGATVVARDCLSTGREIDVGARIGFITGPNSLVYLKSGYSNGEVRRDVRDLTDPAFSYRARRRLDGFHLGAGGEFGLTSRAYGKLEYRYANYAADRETIGQTVLENGVERHHVVAGLGYRF</sequence>
<dbReference type="Gene3D" id="2.40.160.20">
    <property type="match status" value="1"/>
</dbReference>
<dbReference type="InterPro" id="IPR051692">
    <property type="entry name" value="OMP-like"/>
</dbReference>
<evidence type="ECO:0000313" key="8">
    <source>
        <dbReference type="Proteomes" id="UP000076609"/>
    </source>
</evidence>
<comment type="subcellular location">
    <subcellularLocation>
        <location evidence="1">Membrane</location>
    </subcellularLocation>
</comment>
<gene>
    <name evidence="7" type="ORF">AVT10_10665</name>
</gene>
<dbReference type="InterPro" id="IPR011250">
    <property type="entry name" value="OMP/PagP_B-barrel"/>
</dbReference>
<keyword evidence="8" id="KW-1185">Reference proteome</keyword>
<accession>A0ABR5YEJ3</accession>
<proteinExistence type="inferred from homology"/>
<feature type="chain" id="PRO_5046307249" description="Outer membrane protein beta-barrel domain-containing protein" evidence="5">
    <location>
        <begin position="23"/>
        <end position="222"/>
    </location>
</feature>
<protein>
    <recommendedName>
        <fullName evidence="6">Outer membrane protein beta-barrel domain-containing protein</fullName>
    </recommendedName>
</protein>
<dbReference type="InterPro" id="IPR027385">
    <property type="entry name" value="Beta-barrel_OMP"/>
</dbReference>
<dbReference type="Proteomes" id="UP000076609">
    <property type="component" value="Unassembled WGS sequence"/>
</dbReference>
<evidence type="ECO:0000256" key="3">
    <source>
        <dbReference type="ARBA" id="ARBA00023136"/>
    </source>
</evidence>
<organism evidence="7 8">
    <name type="scientific">Sphingomonas hankookensis</name>
    <dbReference type="NCBI Taxonomy" id="563996"/>
    <lineage>
        <taxon>Bacteria</taxon>
        <taxon>Pseudomonadati</taxon>
        <taxon>Pseudomonadota</taxon>
        <taxon>Alphaproteobacteria</taxon>
        <taxon>Sphingomonadales</taxon>
        <taxon>Sphingomonadaceae</taxon>
        <taxon>Sphingomonas</taxon>
    </lineage>
</organism>
<dbReference type="SUPFAM" id="SSF56925">
    <property type="entry name" value="OMPA-like"/>
    <property type="match status" value="1"/>
</dbReference>
<feature type="signal peptide" evidence="5">
    <location>
        <begin position="1"/>
        <end position="22"/>
    </location>
</feature>
<comment type="similarity">
    <text evidence="4">Belongs to the Omp25/RopB family.</text>
</comment>
<evidence type="ECO:0000256" key="1">
    <source>
        <dbReference type="ARBA" id="ARBA00004370"/>
    </source>
</evidence>
<evidence type="ECO:0000256" key="2">
    <source>
        <dbReference type="ARBA" id="ARBA00022729"/>
    </source>
</evidence>
<dbReference type="RefSeq" id="WP_066688840.1">
    <property type="nucleotide sequence ID" value="NZ_CP117025.1"/>
</dbReference>
<comment type="caution">
    <text evidence="7">The sequence shown here is derived from an EMBL/GenBank/DDBJ whole genome shotgun (WGS) entry which is preliminary data.</text>
</comment>
<dbReference type="Pfam" id="PF13505">
    <property type="entry name" value="OMP_b-brl"/>
    <property type="match status" value="1"/>
</dbReference>
<name>A0ABR5YEJ3_9SPHN</name>
<dbReference type="EMBL" id="LQQO01000005">
    <property type="protein sequence ID" value="KZE17770.1"/>
    <property type="molecule type" value="Genomic_DNA"/>
</dbReference>
<evidence type="ECO:0000313" key="7">
    <source>
        <dbReference type="EMBL" id="KZE17770.1"/>
    </source>
</evidence>
<feature type="domain" description="Outer membrane protein beta-barrel" evidence="6">
    <location>
        <begin position="10"/>
        <end position="222"/>
    </location>
</feature>
<reference evidence="8" key="1">
    <citation type="submission" date="2016-01" db="EMBL/GenBank/DDBJ databases">
        <title>Draft genome of Chromobacterium sp. F49.</title>
        <authorList>
            <person name="Hong K.W."/>
        </authorList>
    </citation>
    <scope>NUCLEOTIDE SEQUENCE [LARGE SCALE GENOMIC DNA]</scope>
    <source>
        <strain evidence="8">CN3</strain>
    </source>
</reference>